<dbReference type="Proteomes" id="UP001596067">
    <property type="component" value="Unassembled WGS sequence"/>
</dbReference>
<proteinExistence type="predicted"/>
<evidence type="ECO:0000313" key="1">
    <source>
        <dbReference type="EMBL" id="MFC5889329.1"/>
    </source>
</evidence>
<sequence>MAAISDAERLADAAACYPDMLDDDTFAWLTNAVFEVLVQLLWCDYSV</sequence>
<comment type="caution">
    <text evidence="1">The sequence shown here is derived from an EMBL/GenBank/DDBJ whole genome shotgun (WGS) entry which is preliminary data.</text>
</comment>
<gene>
    <name evidence="1" type="ORF">ACFP0N_30595</name>
</gene>
<evidence type="ECO:0000313" key="2">
    <source>
        <dbReference type="Proteomes" id="UP001596067"/>
    </source>
</evidence>
<accession>A0ABW1F917</accession>
<protein>
    <submittedName>
        <fullName evidence="1">Uncharacterized protein</fullName>
    </submittedName>
</protein>
<dbReference type="RefSeq" id="WP_313766097.1">
    <property type="nucleotide sequence ID" value="NZ_BAAAVH010000048.1"/>
</dbReference>
<dbReference type="EMBL" id="JBHSOD010000055">
    <property type="protein sequence ID" value="MFC5889329.1"/>
    <property type="molecule type" value="Genomic_DNA"/>
</dbReference>
<organism evidence="1 2">
    <name type="scientific">Kitasatospora aburaviensis</name>
    <dbReference type="NCBI Taxonomy" id="67265"/>
    <lineage>
        <taxon>Bacteria</taxon>
        <taxon>Bacillati</taxon>
        <taxon>Actinomycetota</taxon>
        <taxon>Actinomycetes</taxon>
        <taxon>Kitasatosporales</taxon>
        <taxon>Streptomycetaceae</taxon>
        <taxon>Kitasatospora</taxon>
    </lineage>
</organism>
<name>A0ABW1F917_9ACTN</name>
<reference evidence="2" key="1">
    <citation type="journal article" date="2019" name="Int. J. Syst. Evol. Microbiol.">
        <title>The Global Catalogue of Microorganisms (GCM) 10K type strain sequencing project: providing services to taxonomists for standard genome sequencing and annotation.</title>
        <authorList>
            <consortium name="The Broad Institute Genomics Platform"/>
            <consortium name="The Broad Institute Genome Sequencing Center for Infectious Disease"/>
            <person name="Wu L."/>
            <person name="Ma J."/>
        </authorList>
    </citation>
    <scope>NUCLEOTIDE SEQUENCE [LARGE SCALE GENOMIC DNA]</scope>
    <source>
        <strain evidence="2">CGMCC 4.1469</strain>
    </source>
</reference>
<keyword evidence="2" id="KW-1185">Reference proteome</keyword>